<evidence type="ECO:0000313" key="3">
    <source>
        <dbReference type="EMBL" id="CAD6193711.1"/>
    </source>
</evidence>
<keyword evidence="2" id="KW-1133">Transmembrane helix</keyword>
<name>A0A8S1HH86_9PELO</name>
<keyword evidence="2" id="KW-0812">Transmembrane</keyword>
<accession>A0A8S1HH86</accession>
<evidence type="ECO:0000256" key="2">
    <source>
        <dbReference type="SAM" id="Phobius"/>
    </source>
</evidence>
<organism evidence="3 4">
    <name type="scientific">Caenorhabditis auriculariae</name>
    <dbReference type="NCBI Taxonomy" id="2777116"/>
    <lineage>
        <taxon>Eukaryota</taxon>
        <taxon>Metazoa</taxon>
        <taxon>Ecdysozoa</taxon>
        <taxon>Nematoda</taxon>
        <taxon>Chromadorea</taxon>
        <taxon>Rhabditida</taxon>
        <taxon>Rhabditina</taxon>
        <taxon>Rhabditomorpha</taxon>
        <taxon>Rhabditoidea</taxon>
        <taxon>Rhabditidae</taxon>
        <taxon>Peloderinae</taxon>
        <taxon>Caenorhabditis</taxon>
    </lineage>
</organism>
<dbReference type="Proteomes" id="UP000835052">
    <property type="component" value="Unassembled WGS sequence"/>
</dbReference>
<evidence type="ECO:0000256" key="1">
    <source>
        <dbReference type="SAM" id="MobiDB-lite"/>
    </source>
</evidence>
<reference evidence="3" key="1">
    <citation type="submission" date="2020-10" db="EMBL/GenBank/DDBJ databases">
        <authorList>
            <person name="Kikuchi T."/>
        </authorList>
    </citation>
    <scope>NUCLEOTIDE SEQUENCE</scope>
    <source>
        <strain evidence="3">NKZ352</strain>
    </source>
</reference>
<keyword evidence="2" id="KW-0472">Membrane</keyword>
<proteinExistence type="predicted"/>
<dbReference type="AlphaFoldDB" id="A0A8S1HH86"/>
<feature type="region of interest" description="Disordered" evidence="1">
    <location>
        <begin position="47"/>
        <end position="72"/>
    </location>
</feature>
<protein>
    <submittedName>
        <fullName evidence="3">Uncharacterized protein</fullName>
    </submittedName>
</protein>
<evidence type="ECO:0000313" key="4">
    <source>
        <dbReference type="Proteomes" id="UP000835052"/>
    </source>
</evidence>
<keyword evidence="4" id="KW-1185">Reference proteome</keyword>
<feature type="transmembrane region" description="Helical" evidence="2">
    <location>
        <begin position="6"/>
        <end position="24"/>
    </location>
</feature>
<gene>
    <name evidence="3" type="ORF">CAUJ_LOCUS9630</name>
</gene>
<sequence>MDKWAFMVVFFPFIVIFTALLVVIRCRCIFALQDLNEHEEVTRSATFSITNLPPAPPPEEIPSRNETMLDDE</sequence>
<comment type="caution">
    <text evidence="3">The sequence shown here is derived from an EMBL/GenBank/DDBJ whole genome shotgun (WGS) entry which is preliminary data.</text>
</comment>
<dbReference type="EMBL" id="CAJGYM010000037">
    <property type="protein sequence ID" value="CAD6193711.1"/>
    <property type="molecule type" value="Genomic_DNA"/>
</dbReference>